<dbReference type="EMBL" id="CP029347">
    <property type="protein sequence ID" value="AWL11226.1"/>
    <property type="molecule type" value="Genomic_DNA"/>
</dbReference>
<dbReference type="Proteomes" id="UP000245728">
    <property type="component" value="Chromosome"/>
</dbReference>
<dbReference type="PANTHER" id="PTHR22916:SF3">
    <property type="entry name" value="UDP-GLCNAC:BETAGAL BETA-1,3-N-ACETYLGLUCOSAMINYLTRANSFERASE-LIKE PROTEIN 1"/>
    <property type="match status" value="1"/>
</dbReference>
<dbReference type="InterPro" id="IPR029044">
    <property type="entry name" value="Nucleotide-diphossugar_trans"/>
</dbReference>
<protein>
    <submittedName>
        <fullName evidence="2">CDP-glycerol glycerophosphotransferase</fullName>
        <ecNumber evidence="2">2.7.8.12</ecNumber>
    </submittedName>
</protein>
<dbReference type="GO" id="GO:0016758">
    <property type="term" value="F:hexosyltransferase activity"/>
    <property type="evidence" value="ECO:0007669"/>
    <property type="project" value="UniProtKB-ARBA"/>
</dbReference>
<accession>A0A2S2E0S6</accession>
<dbReference type="Pfam" id="PF00535">
    <property type="entry name" value="Glycos_transf_2"/>
    <property type="match status" value="1"/>
</dbReference>
<organism evidence="2 3">
    <name type="scientific">Saliniradius amylolyticus</name>
    <dbReference type="NCBI Taxonomy" id="2183582"/>
    <lineage>
        <taxon>Bacteria</taxon>
        <taxon>Pseudomonadati</taxon>
        <taxon>Pseudomonadota</taxon>
        <taxon>Gammaproteobacteria</taxon>
        <taxon>Alteromonadales</taxon>
        <taxon>Alteromonadaceae</taxon>
        <taxon>Saliniradius</taxon>
    </lineage>
</organism>
<feature type="domain" description="Glycosyltransferase 2-like" evidence="1">
    <location>
        <begin position="4"/>
        <end position="123"/>
    </location>
</feature>
<dbReference type="RefSeq" id="WP_109338890.1">
    <property type="nucleotide sequence ID" value="NZ_CP029347.1"/>
</dbReference>
<dbReference type="GO" id="GO:0047355">
    <property type="term" value="F:CDP-glycerol glycerophosphotransferase activity"/>
    <property type="evidence" value="ECO:0007669"/>
    <property type="project" value="UniProtKB-EC"/>
</dbReference>
<dbReference type="KEGG" id="salh:HMF8227_00730"/>
<keyword evidence="2" id="KW-0808">Transferase</keyword>
<dbReference type="InterPro" id="IPR001173">
    <property type="entry name" value="Glyco_trans_2-like"/>
</dbReference>
<dbReference type="AlphaFoldDB" id="A0A2S2E0S6"/>
<evidence type="ECO:0000313" key="2">
    <source>
        <dbReference type="EMBL" id="AWL11226.1"/>
    </source>
</evidence>
<dbReference type="Gene3D" id="3.90.550.10">
    <property type="entry name" value="Spore Coat Polysaccharide Biosynthesis Protein SpsA, Chain A"/>
    <property type="match status" value="1"/>
</dbReference>
<evidence type="ECO:0000259" key="1">
    <source>
        <dbReference type="Pfam" id="PF00535"/>
    </source>
</evidence>
<gene>
    <name evidence="2" type="primary">tagF</name>
    <name evidence="2" type="ORF">HMF8227_00730</name>
</gene>
<dbReference type="PANTHER" id="PTHR22916">
    <property type="entry name" value="GLYCOSYLTRANSFERASE"/>
    <property type="match status" value="1"/>
</dbReference>
<dbReference type="OrthoDB" id="9802649at2"/>
<dbReference type="SUPFAM" id="SSF53448">
    <property type="entry name" value="Nucleotide-diphospho-sugar transferases"/>
    <property type="match status" value="1"/>
</dbReference>
<name>A0A2S2E0S6_9ALTE</name>
<evidence type="ECO:0000313" key="3">
    <source>
        <dbReference type="Proteomes" id="UP000245728"/>
    </source>
</evidence>
<keyword evidence="3" id="KW-1185">Reference proteome</keyword>
<dbReference type="EC" id="2.7.8.12" evidence="2"/>
<proteinExistence type="predicted"/>
<sequence>MLVSIITRTKDRLKVLDRAKSSVLGQDYENIEWVLINDGGEDIPSTFFSGLESSLASFVYINVPKSIGMEAASNKAISRSNGELILIHDDDDDLNPKAISEMVTFLENNSVLSGVITNYNYKEECFSDGEWVTVSESEVKTLSSDCLLLIDILKNNIFPPISFMFYRRAYDTIRGYDERLSVLGDWDFNLRFLYCFRVGHLDKNLANYYVRSLNDLSSYSNSVVKDRCKHLRSHEVVINKYISEPASYDFPGLGGALLLEYRNKEQVSLLAEVSKNSISAILSFLSKLWSKVYGKRFKNIR</sequence>
<reference evidence="2 3" key="1">
    <citation type="submission" date="2018-05" db="EMBL/GenBank/DDBJ databases">
        <title>Salinimonas sp. HMF8227 Genome sequencing and assembly.</title>
        <authorList>
            <person name="Kang H."/>
            <person name="Kang J."/>
            <person name="Cha I."/>
            <person name="Kim H."/>
            <person name="Joh K."/>
        </authorList>
    </citation>
    <scope>NUCLEOTIDE SEQUENCE [LARGE SCALE GENOMIC DNA]</scope>
    <source>
        <strain evidence="2 3">HMF8227</strain>
    </source>
</reference>